<dbReference type="Proteomes" id="UP000297983">
    <property type="component" value="Unassembled WGS sequence"/>
</dbReference>
<gene>
    <name evidence="1" type="ORF">E3T50_04865</name>
</gene>
<reference evidence="1 2" key="1">
    <citation type="submission" date="2019-03" db="EMBL/GenBank/DDBJ databases">
        <title>Genomics of glacier-inhabiting Cryobacterium strains.</title>
        <authorList>
            <person name="Liu Q."/>
            <person name="Xin Y.-H."/>
        </authorList>
    </citation>
    <scope>NUCLEOTIDE SEQUENCE [LARGE SCALE GENOMIC DNA]</scope>
    <source>
        <strain evidence="1 2">Hz16</strain>
    </source>
</reference>
<evidence type="ECO:0000313" key="1">
    <source>
        <dbReference type="EMBL" id="TFD72659.1"/>
    </source>
</evidence>
<proteinExistence type="predicted"/>
<evidence type="ECO:0000313" key="2">
    <source>
        <dbReference type="Proteomes" id="UP000297983"/>
    </source>
</evidence>
<name>A0A4V3IUF1_9MICO</name>
<dbReference type="EMBL" id="SOHL01000008">
    <property type="protein sequence ID" value="TFD72659.1"/>
    <property type="molecule type" value="Genomic_DNA"/>
</dbReference>
<organism evidence="1 2">
    <name type="scientific">Cryobacterium gelidum</name>
    <dbReference type="NCBI Taxonomy" id="1259164"/>
    <lineage>
        <taxon>Bacteria</taxon>
        <taxon>Bacillati</taxon>
        <taxon>Actinomycetota</taxon>
        <taxon>Actinomycetes</taxon>
        <taxon>Micrococcales</taxon>
        <taxon>Microbacteriaceae</taxon>
        <taxon>Cryobacterium</taxon>
    </lineage>
</organism>
<dbReference type="RefSeq" id="WP_134550837.1">
    <property type="nucleotide sequence ID" value="NZ_SOHL01000008.1"/>
</dbReference>
<evidence type="ECO:0008006" key="3">
    <source>
        <dbReference type="Google" id="ProtNLM"/>
    </source>
</evidence>
<dbReference type="AlphaFoldDB" id="A0A4V3IUF1"/>
<comment type="caution">
    <text evidence="1">The sequence shown here is derived from an EMBL/GenBank/DDBJ whole genome shotgun (WGS) entry which is preliminary data.</text>
</comment>
<keyword evidence="2" id="KW-1185">Reference proteome</keyword>
<accession>A0A4V3IUF1</accession>
<sequence>MHVLAYSRTRVLAYSRTRVLAYSRTRVLAYSRTRVPAVTMAVALALGSSSAAVSASADDAEAIDVNVSVVEGLPTGPVDVGVTLPLGAHADSAPVIIRVHGLEPFSDVEVWVHSMPFLFDSGIADAEGYFEASGTLPANLEIGGHTITVEGTSADGNAFIQVVASFAIIEGGTIDSATTSDSNGALGLVVSGTAVATFGGPTLVNGRSTTSRSLGRVVISDGRTQTREGWTLSASVADFVNAANGSVIGSSQLGIVPQLVSTDAQGIGLFPGQAAGSVSYPMNLASGSPAQAVGFTVLDAGLTFVAPPEKTVGTYESTLSLTLVSQ</sequence>
<protein>
    <recommendedName>
        <fullName evidence="3">WxL domain-containing protein</fullName>
    </recommendedName>
</protein>